<organism evidence="4 5">
    <name type="scientific">Candidatus Dactylopiibacterium carminicum</name>
    <dbReference type="NCBI Taxonomy" id="857335"/>
    <lineage>
        <taxon>Bacteria</taxon>
        <taxon>Pseudomonadati</taxon>
        <taxon>Pseudomonadota</taxon>
        <taxon>Betaproteobacteria</taxon>
        <taxon>Rhodocyclales</taxon>
        <taxon>Rhodocyclaceae</taxon>
        <taxon>Candidatus Dactylopiibacterium</taxon>
    </lineage>
</organism>
<reference evidence="3 6" key="1">
    <citation type="submission" date="2016-08" db="EMBL/GenBank/DDBJ databases">
        <title>Candidatus Dactylopiibacterium carminicum genome sequence.</title>
        <authorList>
            <person name="Ramirez-Puebla S.T."/>
            <person name="Ormeno-Orrillo E."/>
            <person name="Vera-Ponce De Leon A."/>
            <person name="Luis L."/>
            <person name="Sanchez-Flores A."/>
            <person name="Monica R."/>
            <person name="Martinez-Romero E."/>
        </authorList>
    </citation>
    <scope>NUCLEOTIDE SEQUENCE [LARGE SCALE GENOMIC DNA]</scope>
    <source>
        <strain evidence="3">END1</strain>
    </source>
</reference>
<evidence type="ECO:0000256" key="1">
    <source>
        <dbReference type="SAM" id="MobiDB-lite"/>
    </source>
</evidence>
<evidence type="ECO:0000313" key="5">
    <source>
        <dbReference type="Proteomes" id="UP000216107"/>
    </source>
</evidence>
<dbReference type="Proteomes" id="UP000623509">
    <property type="component" value="Unassembled WGS sequence"/>
</dbReference>
<gene>
    <name evidence="3" type="ORF">BGI27_00305</name>
    <name evidence="4" type="ORF">CGU29_00340</name>
</gene>
<dbReference type="Pfam" id="PF14334">
    <property type="entry name" value="DUF4390"/>
    <property type="match status" value="1"/>
</dbReference>
<evidence type="ECO:0000313" key="3">
    <source>
        <dbReference type="EMBL" id="KAF7600830.1"/>
    </source>
</evidence>
<keyword evidence="2" id="KW-0472">Membrane</keyword>
<keyword evidence="6" id="KW-1185">Reference proteome</keyword>
<dbReference type="Proteomes" id="UP000216107">
    <property type="component" value="Unassembled WGS sequence"/>
</dbReference>
<proteinExistence type="predicted"/>
<feature type="region of interest" description="Disordered" evidence="1">
    <location>
        <begin position="1"/>
        <end position="21"/>
    </location>
</feature>
<dbReference type="OrthoDB" id="5298153at2"/>
<keyword evidence="2" id="KW-0812">Transmembrane</keyword>
<keyword evidence="2" id="KW-1133">Transmembrane helix</keyword>
<dbReference type="InterPro" id="IPR025500">
    <property type="entry name" value="DUF4390"/>
</dbReference>
<dbReference type="EMBL" id="MDUX01000001">
    <property type="protein sequence ID" value="KAF7600830.1"/>
    <property type="molecule type" value="Genomic_DNA"/>
</dbReference>
<reference evidence="4 5" key="2">
    <citation type="submission" date="2017-07" db="EMBL/GenBank/DDBJ databases">
        <title>Candidatus Dactylopiibacterium carminicum, a nitrogen-fixing symbiont of the cochineal insect Dactylopius coccus and Dactylopius opuntiae (Hemiptera: Coccoidea: Dactylopiidae).</title>
        <authorList>
            <person name="Vera A."/>
        </authorList>
    </citation>
    <scope>NUCLEOTIDE SEQUENCE [LARGE SCALE GENOMIC DNA]</scope>
    <source>
        <strain evidence="4 5">NFDCM</strain>
    </source>
</reference>
<feature type="compositionally biased region" description="Polar residues" evidence="1">
    <location>
        <begin position="1"/>
        <end position="20"/>
    </location>
</feature>
<protein>
    <submittedName>
        <fullName evidence="3">DUF4390 domain-containing protein</fullName>
    </submittedName>
</protein>
<name>A0A272EYY3_9RHOO</name>
<accession>A0A272EYY3</accession>
<evidence type="ECO:0000313" key="4">
    <source>
        <dbReference type="EMBL" id="PAS95329.1"/>
    </source>
</evidence>
<evidence type="ECO:0000256" key="2">
    <source>
        <dbReference type="SAM" id="Phobius"/>
    </source>
</evidence>
<comment type="caution">
    <text evidence="4">The sequence shown here is derived from an EMBL/GenBank/DDBJ whole genome shotgun (WGS) entry which is preliminary data.</text>
</comment>
<dbReference type="EMBL" id="NMRN01000001">
    <property type="protein sequence ID" value="PAS95329.1"/>
    <property type="molecule type" value="Genomic_DNA"/>
</dbReference>
<feature type="transmembrane region" description="Helical" evidence="2">
    <location>
        <begin position="31"/>
        <end position="49"/>
    </location>
</feature>
<dbReference type="AlphaFoldDB" id="A0A272EYY3"/>
<evidence type="ECO:0000313" key="6">
    <source>
        <dbReference type="Proteomes" id="UP000623509"/>
    </source>
</evidence>
<sequence>MAVSNNNGYPPQNMTASTSPCWRKSPEPIRAIWHSLLAILVLSATLMLASRPAQANDTRFRSHELVQVDDSVVLNAAVTMTPGARLQELVDSGLSVPFRLEFVLTRPRWYWLDETVISRNLDLRLSYHALTRQYRLAVGSIHRSFAEFDDALRAMLTVRNWEVADGRNLRERRDYKASLRFRLDITQLPKPFQVAAFGDSELDLSTGWVSWQVRIDDTGHE</sequence>